<dbReference type="EMBL" id="ML002109">
    <property type="protein sequence ID" value="RKO82771.1"/>
    <property type="molecule type" value="Genomic_DNA"/>
</dbReference>
<evidence type="ECO:0000313" key="2">
    <source>
        <dbReference type="EMBL" id="RKO82771.1"/>
    </source>
</evidence>
<sequence>MGRRLDADCTAPRLQAQTCSEMLRRERLRKRNGAESGHPGACETSLVPWAGNPEDSQIHACRLHKATSQTREACVGPRGLDRRRRLGPGDAGSDAGACWSSCCWPLGLEDMGRDSVIVDVTTLPESLTSDFEGFQRYVCGRAANGKGQRYFGPSVGNREGRPRQLVAGSLRSWRSRCGDASEARKRRCPQSPNSSHVWRNSIGPNHDFPTHNTDLFRINSYL</sequence>
<reference evidence="3" key="1">
    <citation type="journal article" date="2018" name="Nat. Microbiol.">
        <title>Leveraging single-cell genomics to expand the fungal tree of life.</title>
        <authorList>
            <person name="Ahrendt S.R."/>
            <person name="Quandt C.A."/>
            <person name="Ciobanu D."/>
            <person name="Clum A."/>
            <person name="Salamov A."/>
            <person name="Andreopoulos B."/>
            <person name="Cheng J.F."/>
            <person name="Woyke T."/>
            <person name="Pelin A."/>
            <person name="Henrissat B."/>
            <person name="Reynolds N.K."/>
            <person name="Benny G.L."/>
            <person name="Smith M.E."/>
            <person name="James T.Y."/>
            <person name="Grigoriev I.V."/>
        </authorList>
    </citation>
    <scope>NUCLEOTIDE SEQUENCE [LARGE SCALE GENOMIC DNA]</scope>
</reference>
<evidence type="ECO:0000313" key="3">
    <source>
        <dbReference type="Proteomes" id="UP000269721"/>
    </source>
</evidence>
<name>A0A4P9VTC6_9FUNG</name>
<protein>
    <submittedName>
        <fullName evidence="2">Uncharacterized protein</fullName>
    </submittedName>
</protein>
<organism evidence="2 3">
    <name type="scientific">Blyttiomyces helicus</name>
    <dbReference type="NCBI Taxonomy" id="388810"/>
    <lineage>
        <taxon>Eukaryota</taxon>
        <taxon>Fungi</taxon>
        <taxon>Fungi incertae sedis</taxon>
        <taxon>Chytridiomycota</taxon>
        <taxon>Chytridiomycota incertae sedis</taxon>
        <taxon>Chytridiomycetes</taxon>
        <taxon>Chytridiomycetes incertae sedis</taxon>
        <taxon>Blyttiomyces</taxon>
    </lineage>
</organism>
<accession>A0A4P9VTC6</accession>
<keyword evidence="3" id="KW-1185">Reference proteome</keyword>
<feature type="region of interest" description="Disordered" evidence="1">
    <location>
        <begin position="184"/>
        <end position="204"/>
    </location>
</feature>
<dbReference type="AlphaFoldDB" id="A0A4P9VTC6"/>
<gene>
    <name evidence="2" type="ORF">BDK51DRAFT_50122</name>
</gene>
<evidence type="ECO:0000256" key="1">
    <source>
        <dbReference type="SAM" id="MobiDB-lite"/>
    </source>
</evidence>
<dbReference type="Proteomes" id="UP000269721">
    <property type="component" value="Unassembled WGS sequence"/>
</dbReference>
<proteinExistence type="predicted"/>